<dbReference type="GO" id="GO:0007265">
    <property type="term" value="P:Ras protein signal transduction"/>
    <property type="evidence" value="ECO:0000318"/>
    <property type="project" value="GO_Central"/>
</dbReference>
<dbReference type="GO" id="GO:0005829">
    <property type="term" value="C:cytosol"/>
    <property type="evidence" value="ECO:0000318"/>
    <property type="project" value="GO_Central"/>
</dbReference>
<dbReference type="GO" id="GO:0014069">
    <property type="term" value="C:postsynaptic density"/>
    <property type="evidence" value="ECO:0000318"/>
    <property type="project" value="GO_Central"/>
</dbReference>
<keyword evidence="3" id="KW-1185">Reference proteome</keyword>
<dbReference type="Gene3D" id="3.90.70.10">
    <property type="entry name" value="Cysteine proteinases"/>
    <property type="match status" value="1"/>
</dbReference>
<evidence type="ECO:0000313" key="3">
    <source>
        <dbReference type="Proteomes" id="UP000008144"/>
    </source>
</evidence>
<dbReference type="PANTHER" id="PTHR21646">
    <property type="entry name" value="UBIQUITIN CARBOXYL-TERMINAL HYDROLASE"/>
    <property type="match status" value="1"/>
</dbReference>
<dbReference type="SUPFAM" id="SSF54001">
    <property type="entry name" value="Cysteine proteinases"/>
    <property type="match status" value="1"/>
</dbReference>
<dbReference type="InterPro" id="IPR050185">
    <property type="entry name" value="Ub_carboxyl-term_hydrolase"/>
</dbReference>
<dbReference type="InParanoid" id="F7AAB5"/>
<dbReference type="Ensembl" id="ENSCINT00000004230.3">
    <property type="protein sequence ID" value="ENSCINP00000004230.3"/>
    <property type="gene ID" value="ENSCING00000002080.3"/>
</dbReference>
<proteinExistence type="predicted"/>
<evidence type="ECO:0000256" key="1">
    <source>
        <dbReference type="SAM" id="MobiDB-lite"/>
    </source>
</evidence>
<name>F7AAB5_CIOIN</name>
<dbReference type="Proteomes" id="UP000008144">
    <property type="component" value="Unassembled WGS sequence"/>
</dbReference>
<dbReference type="PANTHER" id="PTHR21646:SF46">
    <property type="entry name" value="UBIQUITIN CARBOXYL-TERMINAL HYDROLASE"/>
    <property type="match status" value="1"/>
</dbReference>
<dbReference type="GO" id="GO:0030496">
    <property type="term" value="C:midbody"/>
    <property type="evidence" value="ECO:0000318"/>
    <property type="project" value="GO_Central"/>
</dbReference>
<dbReference type="HOGENOM" id="CLU_1234635_0_0_1"/>
<protein>
    <recommendedName>
        <fullName evidence="4">USP domain-containing protein</fullName>
    </recommendedName>
</protein>
<dbReference type="InterPro" id="IPR038765">
    <property type="entry name" value="Papain-like_cys_pep_sf"/>
</dbReference>
<dbReference type="STRING" id="7719.ENSCINP00000004230"/>
<dbReference type="GO" id="GO:0004843">
    <property type="term" value="F:cysteine-type deubiquitinase activity"/>
    <property type="evidence" value="ECO:0000318"/>
    <property type="project" value="GO_Central"/>
</dbReference>
<evidence type="ECO:0008006" key="4">
    <source>
        <dbReference type="Google" id="ProtNLM"/>
    </source>
</evidence>
<reference evidence="3" key="1">
    <citation type="journal article" date="2002" name="Science">
        <title>The draft genome of Ciona intestinalis: insights into chordate and vertebrate origins.</title>
        <authorList>
            <person name="Dehal P."/>
            <person name="Satou Y."/>
            <person name="Campbell R.K."/>
            <person name="Chapman J."/>
            <person name="Degnan B."/>
            <person name="De Tomaso A."/>
            <person name="Davidson B."/>
            <person name="Di Gregorio A."/>
            <person name="Gelpke M."/>
            <person name="Goodstein D.M."/>
            <person name="Harafuji N."/>
            <person name="Hastings K.E."/>
            <person name="Ho I."/>
            <person name="Hotta K."/>
            <person name="Huang W."/>
            <person name="Kawashima T."/>
            <person name="Lemaire P."/>
            <person name="Martinez D."/>
            <person name="Meinertzhagen I.A."/>
            <person name="Necula S."/>
            <person name="Nonaka M."/>
            <person name="Putnam N."/>
            <person name="Rash S."/>
            <person name="Saiga H."/>
            <person name="Satake M."/>
            <person name="Terry A."/>
            <person name="Yamada L."/>
            <person name="Wang H.G."/>
            <person name="Awazu S."/>
            <person name="Azumi K."/>
            <person name="Boore J."/>
            <person name="Branno M."/>
            <person name="Chin-Bow S."/>
            <person name="DeSantis R."/>
            <person name="Doyle S."/>
            <person name="Francino P."/>
            <person name="Keys D.N."/>
            <person name="Haga S."/>
            <person name="Hayashi H."/>
            <person name="Hino K."/>
            <person name="Imai K.S."/>
            <person name="Inaba K."/>
            <person name="Kano S."/>
            <person name="Kobayashi K."/>
            <person name="Kobayashi M."/>
            <person name="Lee B.I."/>
            <person name="Makabe K.W."/>
            <person name="Manohar C."/>
            <person name="Matassi G."/>
            <person name="Medina M."/>
            <person name="Mochizuki Y."/>
            <person name="Mount S."/>
            <person name="Morishita T."/>
            <person name="Miura S."/>
            <person name="Nakayama A."/>
            <person name="Nishizaka S."/>
            <person name="Nomoto H."/>
            <person name="Ohta F."/>
            <person name="Oishi K."/>
            <person name="Rigoutsos I."/>
            <person name="Sano M."/>
            <person name="Sasaki A."/>
            <person name="Sasakura Y."/>
            <person name="Shoguchi E."/>
            <person name="Shin-i T."/>
            <person name="Spagnuolo A."/>
            <person name="Stainier D."/>
            <person name="Suzuki M.M."/>
            <person name="Tassy O."/>
            <person name="Takatori N."/>
            <person name="Tokuoka M."/>
            <person name="Yagi K."/>
            <person name="Yoshizaki F."/>
            <person name="Wada S."/>
            <person name="Zhang C."/>
            <person name="Hyatt P.D."/>
            <person name="Larimer F."/>
            <person name="Detter C."/>
            <person name="Doggett N."/>
            <person name="Glavina T."/>
            <person name="Hawkins T."/>
            <person name="Richardson P."/>
            <person name="Lucas S."/>
            <person name="Kohara Y."/>
            <person name="Levine M."/>
            <person name="Satoh N."/>
            <person name="Rokhsar D.S."/>
        </authorList>
    </citation>
    <scope>NUCLEOTIDE SEQUENCE [LARGE SCALE GENOMIC DNA]</scope>
</reference>
<dbReference type="AlphaFoldDB" id="F7AAB5"/>
<feature type="compositionally biased region" description="Low complexity" evidence="1">
    <location>
        <begin position="127"/>
        <end position="138"/>
    </location>
</feature>
<dbReference type="GO" id="GO:0007032">
    <property type="term" value="P:endosome organization"/>
    <property type="evidence" value="ECO:0000318"/>
    <property type="project" value="GO_Central"/>
</dbReference>
<reference evidence="2" key="3">
    <citation type="submission" date="2025-09" db="UniProtKB">
        <authorList>
            <consortium name="Ensembl"/>
        </authorList>
    </citation>
    <scope>IDENTIFICATION</scope>
</reference>
<sequence length="224" mass="24906">MSVPDIRSLFHEAGDAPTQSLQSKPTLGKYPNDAMRQSRDDMMTISTSSDDSYHSCDDLASLSSEMDQETQPMLGDSQQESTFPKELDELHSSGSPLYRSTSMPSILTPPPASTTPPEDIRRKRTVSSRSTTNVVSNNQQKAPSPPKEKRFEYRSVISDIFDGALRSSVQCRTCGSLSHTKETFQDLSLPIPGKDDTARLHSNPCSNAESYNPWWHSFLGWLES</sequence>
<reference evidence="2" key="2">
    <citation type="submission" date="2025-08" db="UniProtKB">
        <authorList>
            <consortium name="Ensembl"/>
        </authorList>
    </citation>
    <scope>IDENTIFICATION</scope>
</reference>
<feature type="compositionally biased region" description="Polar residues" evidence="1">
    <location>
        <begin position="61"/>
        <end position="82"/>
    </location>
</feature>
<feature type="compositionally biased region" description="Polar residues" evidence="1">
    <location>
        <begin position="92"/>
        <end position="105"/>
    </location>
</feature>
<feature type="region of interest" description="Disordered" evidence="1">
    <location>
        <begin position="1"/>
        <end position="149"/>
    </location>
</feature>
<accession>F7AAB5</accession>
<evidence type="ECO:0000313" key="2">
    <source>
        <dbReference type="Ensembl" id="ENSCINP00000004230.3"/>
    </source>
</evidence>
<organism evidence="2 3">
    <name type="scientific">Ciona intestinalis</name>
    <name type="common">Transparent sea squirt</name>
    <name type="synonym">Ascidia intestinalis</name>
    <dbReference type="NCBI Taxonomy" id="7719"/>
    <lineage>
        <taxon>Eukaryota</taxon>
        <taxon>Metazoa</taxon>
        <taxon>Chordata</taxon>
        <taxon>Tunicata</taxon>
        <taxon>Ascidiacea</taxon>
        <taxon>Phlebobranchia</taxon>
        <taxon>Cionidae</taxon>
        <taxon>Ciona</taxon>
    </lineage>
</organism>